<evidence type="ECO:0000256" key="1">
    <source>
        <dbReference type="ARBA" id="ARBA00001954"/>
    </source>
</evidence>
<accession>A0A6C0U269</accession>
<name>A0A6C0U269_9GAMM</name>
<dbReference type="EMBL" id="CP048711">
    <property type="protein sequence ID" value="QIB66171.1"/>
    <property type="molecule type" value="Genomic_DNA"/>
</dbReference>
<protein>
    <submittedName>
        <fullName evidence="3">Phytanoyl-CoA dioxygenase</fullName>
    </submittedName>
</protein>
<dbReference type="Proteomes" id="UP000477680">
    <property type="component" value="Chromosome"/>
</dbReference>
<proteinExistence type="predicted"/>
<dbReference type="InterPro" id="IPR008775">
    <property type="entry name" value="Phytyl_CoA_dOase-like"/>
</dbReference>
<evidence type="ECO:0000313" key="4">
    <source>
        <dbReference type="Proteomes" id="UP000477680"/>
    </source>
</evidence>
<dbReference type="GO" id="GO:0016706">
    <property type="term" value="F:2-oxoglutarate-dependent dioxygenase activity"/>
    <property type="evidence" value="ECO:0007669"/>
    <property type="project" value="UniProtKB-ARBA"/>
</dbReference>
<reference evidence="3 4" key="1">
    <citation type="submission" date="2020-02" db="EMBL/GenBank/DDBJ databases">
        <title>Genome sequencing for Kineobactrum sp. M2.</title>
        <authorList>
            <person name="Park S.-J."/>
        </authorList>
    </citation>
    <scope>NUCLEOTIDE SEQUENCE [LARGE SCALE GENOMIC DNA]</scope>
    <source>
        <strain evidence="3 4">M2</strain>
    </source>
</reference>
<dbReference type="RefSeq" id="WP_163495606.1">
    <property type="nucleotide sequence ID" value="NZ_CP048711.1"/>
</dbReference>
<keyword evidence="4" id="KW-1185">Reference proteome</keyword>
<keyword evidence="3" id="KW-0560">Oxidoreductase</keyword>
<dbReference type="KEGG" id="kim:G3T16_12870"/>
<organism evidence="3 4">
    <name type="scientific">Kineobactrum salinum</name>
    <dbReference type="NCBI Taxonomy" id="2708301"/>
    <lineage>
        <taxon>Bacteria</taxon>
        <taxon>Pseudomonadati</taxon>
        <taxon>Pseudomonadota</taxon>
        <taxon>Gammaproteobacteria</taxon>
        <taxon>Cellvibrionales</taxon>
        <taxon>Halieaceae</taxon>
        <taxon>Kineobactrum</taxon>
    </lineage>
</organism>
<evidence type="ECO:0000313" key="3">
    <source>
        <dbReference type="EMBL" id="QIB66171.1"/>
    </source>
</evidence>
<sequence length="307" mass="34348">MVQHDPYASRTGGAEAIHPRLDPVVYGGPQPGQAHALNQDQLASFERDGYLILPDLCADMLDPIRRELASLKQRMAGDEDLYTEPDSDEPRTLFRVHAWSSLLDRLMRDPRLLQPVEQILGSSATLMQSRINIKPAFRGKSFPWHSDFETWHVEDGMERMRAVTAWIMLTDNHACNGPLYVIPGSHKHYVSCAGKTGRENYRTSLKRQNLGVPRHETMRSLLQDRPIRAIEGGAGTLVLHDCNLLHGSPDNISADPRSILMFVYNSAENPIVAPFGGLPPRPDYLCDREAAPLQPLPQPLQPQELAA</sequence>
<dbReference type="AlphaFoldDB" id="A0A6C0U269"/>
<gene>
    <name evidence="3" type="ORF">G3T16_12870</name>
</gene>
<dbReference type="Pfam" id="PF05721">
    <property type="entry name" value="PhyH"/>
    <property type="match status" value="1"/>
</dbReference>
<dbReference type="SUPFAM" id="SSF51197">
    <property type="entry name" value="Clavaminate synthase-like"/>
    <property type="match status" value="1"/>
</dbReference>
<dbReference type="Gene3D" id="2.60.120.620">
    <property type="entry name" value="q2cbj1_9rhob like domain"/>
    <property type="match status" value="1"/>
</dbReference>
<dbReference type="PANTHER" id="PTHR20883">
    <property type="entry name" value="PHYTANOYL-COA DIOXYGENASE DOMAIN CONTAINING 1"/>
    <property type="match status" value="1"/>
</dbReference>
<dbReference type="GO" id="GO:0005506">
    <property type="term" value="F:iron ion binding"/>
    <property type="evidence" value="ECO:0007669"/>
    <property type="project" value="UniProtKB-ARBA"/>
</dbReference>
<feature type="region of interest" description="Disordered" evidence="2">
    <location>
        <begin position="1"/>
        <end position="31"/>
    </location>
</feature>
<keyword evidence="3" id="KW-0223">Dioxygenase</keyword>
<comment type="cofactor">
    <cofactor evidence="1">
        <name>Fe(2+)</name>
        <dbReference type="ChEBI" id="CHEBI:29033"/>
    </cofactor>
</comment>
<evidence type="ECO:0000256" key="2">
    <source>
        <dbReference type="SAM" id="MobiDB-lite"/>
    </source>
</evidence>
<dbReference type="PANTHER" id="PTHR20883:SF48">
    <property type="entry name" value="ECTOINE DIOXYGENASE"/>
    <property type="match status" value="1"/>
</dbReference>